<feature type="active site" description="Proton acceptor" evidence="7">
    <location>
        <position position="257"/>
    </location>
</feature>
<dbReference type="EC" id="2.3.1.191" evidence="7"/>
<dbReference type="EMBL" id="JACDTY010000003">
    <property type="protein sequence ID" value="MBA1140362.1"/>
    <property type="molecule type" value="Genomic_DNA"/>
</dbReference>
<keyword evidence="5 7" id="KW-0443">Lipid metabolism</keyword>
<dbReference type="GO" id="GO:0009245">
    <property type="term" value="P:lipid A biosynthetic process"/>
    <property type="evidence" value="ECO:0007669"/>
    <property type="project" value="UniProtKB-UniRule"/>
</dbReference>
<evidence type="ECO:0000313" key="10">
    <source>
        <dbReference type="Proteomes" id="UP000558284"/>
    </source>
</evidence>
<dbReference type="UniPathway" id="UPA00973"/>
<dbReference type="GO" id="GO:0016410">
    <property type="term" value="F:N-acyltransferase activity"/>
    <property type="evidence" value="ECO:0007669"/>
    <property type="project" value="InterPro"/>
</dbReference>
<keyword evidence="1 7" id="KW-0444">Lipid biosynthesis</keyword>
<dbReference type="PANTHER" id="PTHR43378">
    <property type="entry name" value="UDP-3-O-ACYLGLUCOSAMINE N-ACYLTRANSFERASE"/>
    <property type="match status" value="1"/>
</dbReference>
<dbReference type="NCBIfam" id="NF002060">
    <property type="entry name" value="PRK00892.1"/>
    <property type="match status" value="1"/>
</dbReference>
<comment type="function">
    <text evidence="7">Catalyzes the N-acylation of UDP-3-O-acylglucosamine using 3-hydroxyacyl-ACP as the acyl donor. Is involved in the biosynthesis of lipid A, a phosphorylated glycolipid that anchors the lipopolysaccharide to the outer membrane of the cell.</text>
</comment>
<name>A0A838B327_9HYPH</name>
<dbReference type="InterPro" id="IPR020573">
    <property type="entry name" value="UDP_GlcNAc_AcTrfase_non-rep"/>
</dbReference>
<dbReference type="PANTHER" id="PTHR43378:SF2">
    <property type="entry name" value="UDP-3-O-ACYLGLUCOSAMINE N-ACYLTRANSFERASE 1, MITOCHONDRIAL-RELATED"/>
    <property type="match status" value="1"/>
</dbReference>
<proteinExistence type="inferred from homology"/>
<keyword evidence="10" id="KW-1185">Reference proteome</keyword>
<dbReference type="GO" id="GO:0103118">
    <property type="term" value="F:UDP-3-O-[(3R)-3-hydroxyacyl]-glucosamine N-acyltransferase activity"/>
    <property type="evidence" value="ECO:0007669"/>
    <property type="project" value="UniProtKB-EC"/>
</dbReference>
<evidence type="ECO:0000256" key="7">
    <source>
        <dbReference type="HAMAP-Rule" id="MF_00523"/>
    </source>
</evidence>
<keyword evidence="2 7" id="KW-0441">Lipid A biosynthesis</keyword>
<dbReference type="InterPro" id="IPR001451">
    <property type="entry name" value="Hexapep"/>
</dbReference>
<dbReference type="Gene3D" id="3.40.1390.10">
    <property type="entry name" value="MurE/MurF, N-terminal domain"/>
    <property type="match status" value="1"/>
</dbReference>
<dbReference type="SUPFAM" id="SSF51161">
    <property type="entry name" value="Trimeric LpxA-like enzymes"/>
    <property type="match status" value="1"/>
</dbReference>
<comment type="caution">
    <text evidence="9">The sequence shown here is derived from an EMBL/GenBank/DDBJ whole genome shotgun (WGS) entry which is preliminary data.</text>
</comment>
<evidence type="ECO:0000256" key="5">
    <source>
        <dbReference type="ARBA" id="ARBA00023098"/>
    </source>
</evidence>
<evidence type="ECO:0000256" key="4">
    <source>
        <dbReference type="ARBA" id="ARBA00022737"/>
    </source>
</evidence>
<comment type="subunit">
    <text evidence="7">Homotrimer.</text>
</comment>
<dbReference type="InterPro" id="IPR007691">
    <property type="entry name" value="LpxD"/>
</dbReference>
<dbReference type="HAMAP" id="MF_00523">
    <property type="entry name" value="LpxD"/>
    <property type="match status" value="1"/>
</dbReference>
<evidence type="ECO:0000259" key="8">
    <source>
        <dbReference type="Pfam" id="PF04613"/>
    </source>
</evidence>
<reference evidence="9 10" key="1">
    <citation type="submission" date="2020-07" db="EMBL/GenBank/DDBJ databases">
        <title>Definition of the novel symbiovar canariense within Mesorhizobium novociceri, a new species of genus Mesorhizobium nodulating Cicer canariense in the Caldera de Taburiente National Park (La Palma, Canary Islands).</title>
        <authorList>
            <person name="Leon-Barrios M."/>
            <person name="Perez-Yepez J."/>
            <person name="Flores-Felix J.D."/>
            <person name="Ramirez-Baena M.H."/>
            <person name="Pulido-Suarez L."/>
            <person name="Igual J.M."/>
            <person name="Velazquez E."/>
            <person name="Peix A."/>
        </authorList>
    </citation>
    <scope>NUCLEOTIDE SEQUENCE [LARGE SCALE GENOMIC DNA]</scope>
    <source>
        <strain evidence="9 10">CCANP35</strain>
    </source>
</reference>
<dbReference type="Pfam" id="PF00132">
    <property type="entry name" value="Hexapep"/>
    <property type="match status" value="2"/>
</dbReference>
<evidence type="ECO:0000256" key="2">
    <source>
        <dbReference type="ARBA" id="ARBA00022556"/>
    </source>
</evidence>
<protein>
    <recommendedName>
        <fullName evidence="7">UDP-3-O-acylglucosamine N-acyltransferase</fullName>
        <ecNumber evidence="7">2.3.1.191</ecNumber>
    </recommendedName>
</protein>
<comment type="catalytic activity">
    <reaction evidence="7">
        <text>a UDP-3-O-[(3R)-3-hydroxyacyl]-alpha-D-glucosamine + a (3R)-hydroxyacyl-[ACP] = a UDP-2-N,3-O-bis[(3R)-3-hydroxyacyl]-alpha-D-glucosamine + holo-[ACP] + H(+)</text>
        <dbReference type="Rhea" id="RHEA:53836"/>
        <dbReference type="Rhea" id="RHEA-COMP:9685"/>
        <dbReference type="Rhea" id="RHEA-COMP:9945"/>
        <dbReference type="ChEBI" id="CHEBI:15378"/>
        <dbReference type="ChEBI" id="CHEBI:64479"/>
        <dbReference type="ChEBI" id="CHEBI:78827"/>
        <dbReference type="ChEBI" id="CHEBI:137740"/>
        <dbReference type="ChEBI" id="CHEBI:137748"/>
        <dbReference type="EC" id="2.3.1.191"/>
    </reaction>
</comment>
<evidence type="ECO:0000256" key="6">
    <source>
        <dbReference type="ARBA" id="ARBA00023315"/>
    </source>
</evidence>
<keyword evidence="4 7" id="KW-0677">Repeat</keyword>
<organism evidence="9 10">
    <name type="scientific">Mesorhizobium neociceri</name>
    <dbReference type="NCBI Taxonomy" id="1307853"/>
    <lineage>
        <taxon>Bacteria</taxon>
        <taxon>Pseudomonadati</taxon>
        <taxon>Pseudomonadota</taxon>
        <taxon>Alphaproteobacteria</taxon>
        <taxon>Hyphomicrobiales</taxon>
        <taxon>Phyllobacteriaceae</taxon>
        <taxon>Mesorhizobium</taxon>
    </lineage>
</organism>
<evidence type="ECO:0000256" key="1">
    <source>
        <dbReference type="ARBA" id="ARBA00022516"/>
    </source>
</evidence>
<dbReference type="NCBIfam" id="TIGR01853">
    <property type="entry name" value="lipid_A_lpxD"/>
    <property type="match status" value="1"/>
</dbReference>
<dbReference type="RefSeq" id="WP_181057052.1">
    <property type="nucleotide sequence ID" value="NZ_JACDTY010000003.1"/>
</dbReference>
<accession>A0A838B327</accession>
<feature type="domain" description="UDP-3-O-[3-hydroxymyristoyl] glucosamine N-acyltransferase non-repeat region" evidence="8">
    <location>
        <begin position="34"/>
        <end position="100"/>
    </location>
</feature>
<gene>
    <name evidence="7 9" type="primary">lpxD</name>
    <name evidence="9" type="ORF">H0241_08830</name>
</gene>
<dbReference type="Gene3D" id="2.160.10.10">
    <property type="entry name" value="Hexapeptide repeat proteins"/>
    <property type="match status" value="1"/>
</dbReference>
<dbReference type="Pfam" id="PF04613">
    <property type="entry name" value="LpxD"/>
    <property type="match status" value="1"/>
</dbReference>
<evidence type="ECO:0000313" key="9">
    <source>
        <dbReference type="EMBL" id="MBA1140362.1"/>
    </source>
</evidence>
<dbReference type="AlphaFoldDB" id="A0A838B327"/>
<dbReference type="CDD" id="cd03352">
    <property type="entry name" value="LbH_LpxD"/>
    <property type="match status" value="1"/>
</dbReference>
<dbReference type="GO" id="GO:0016020">
    <property type="term" value="C:membrane"/>
    <property type="evidence" value="ECO:0007669"/>
    <property type="project" value="GOC"/>
</dbReference>
<dbReference type="Proteomes" id="UP000558284">
    <property type="component" value="Unassembled WGS sequence"/>
</dbReference>
<dbReference type="InterPro" id="IPR011004">
    <property type="entry name" value="Trimer_LpxA-like_sf"/>
</dbReference>
<evidence type="ECO:0000256" key="3">
    <source>
        <dbReference type="ARBA" id="ARBA00022679"/>
    </source>
</evidence>
<comment type="similarity">
    <text evidence="7">Belongs to the transferase hexapeptide repeat family. LpxD subfamily.</text>
</comment>
<sequence>MTDPVFFAPSRRYTAGEVANLTGASLVDSDLAHISIDALAPANEGGEGALVFVDGKRNFALMQSLKAAAVLCPTEFATKAPAGIAVLVHPRPQQAFAMVGRLLFPMAATPGPMTSETGVSPQAHVDASAHVEAGAIIEAGAVIGPRASIGSGTVIAPHAVIGPSCQIGRDGYIGPGVSVQYALIGNRVIIHGGARIGQDGFGFVGGAKGPERVPQIGRVIIQDDVEIGSNTTVDRGAMSDTIIGQGTKIDNLVQIAHNVRIGRNCIIAGLSGISGSVVVGDGVTMGGGVGLADHLTIGSGAKLAARSGFMSNVPAGEIWGGYPAQPMAEAMREIAMLRKLARTRKQGEGGSS</sequence>
<keyword evidence="3 7" id="KW-0808">Transferase</keyword>
<keyword evidence="6 7" id="KW-0012">Acyltransferase</keyword>
<comment type="pathway">
    <text evidence="7">Bacterial outer membrane biogenesis; LPS lipid A biosynthesis.</text>
</comment>